<dbReference type="GO" id="GO:0016807">
    <property type="term" value="F:cysteine-type carboxypeptidase activity"/>
    <property type="evidence" value="ECO:0007669"/>
    <property type="project" value="TreeGrafter"/>
</dbReference>
<dbReference type="RefSeq" id="XP_026194065.1">
    <property type="nucleotide sequence ID" value="XM_026338280.1"/>
</dbReference>
<dbReference type="GO" id="GO:0004843">
    <property type="term" value="F:cysteine-type deubiquitinase activity"/>
    <property type="evidence" value="ECO:0007669"/>
    <property type="project" value="InterPro"/>
</dbReference>
<keyword evidence="4" id="KW-0378">Hydrolase</keyword>
<keyword evidence="3" id="KW-1185">Reference proteome</keyword>
<dbReference type="InterPro" id="IPR007518">
    <property type="entry name" value="MINDY"/>
</dbReference>
<reference evidence="4" key="1">
    <citation type="submission" date="2025-08" db="UniProtKB">
        <authorList>
            <consortium name="RefSeq"/>
        </authorList>
    </citation>
    <scope>IDENTIFICATION</scope>
</reference>
<dbReference type="InterPro" id="IPR033979">
    <property type="entry name" value="MINDY_domain"/>
</dbReference>
<evidence type="ECO:0000313" key="3">
    <source>
        <dbReference type="Proteomes" id="UP000515125"/>
    </source>
</evidence>
<dbReference type="PANTHER" id="PTHR18063">
    <property type="entry name" value="NF-E2 INDUCIBLE PROTEIN"/>
    <property type="match status" value="1"/>
</dbReference>
<name>A0A6P6S447_9EIME</name>
<evidence type="ECO:0000256" key="1">
    <source>
        <dbReference type="SAM" id="MobiDB-lite"/>
    </source>
</evidence>
<proteinExistence type="predicted"/>
<feature type="non-terminal residue" evidence="4">
    <location>
        <position position="566"/>
    </location>
</feature>
<organism evidence="3 4">
    <name type="scientific">Cyclospora cayetanensis</name>
    <dbReference type="NCBI Taxonomy" id="88456"/>
    <lineage>
        <taxon>Eukaryota</taxon>
        <taxon>Sar</taxon>
        <taxon>Alveolata</taxon>
        <taxon>Apicomplexa</taxon>
        <taxon>Conoidasida</taxon>
        <taxon>Coccidia</taxon>
        <taxon>Eucoccidiorida</taxon>
        <taxon>Eimeriorina</taxon>
        <taxon>Eimeriidae</taxon>
        <taxon>Cyclospora</taxon>
    </lineage>
</organism>
<feature type="compositionally biased region" description="Basic and acidic residues" evidence="1">
    <location>
        <begin position="109"/>
        <end position="120"/>
    </location>
</feature>
<dbReference type="GO" id="GO:1990380">
    <property type="term" value="F:K48-linked deubiquitinase activity"/>
    <property type="evidence" value="ECO:0007669"/>
    <property type="project" value="InterPro"/>
</dbReference>
<dbReference type="GO" id="GO:0005829">
    <property type="term" value="C:cytosol"/>
    <property type="evidence" value="ECO:0007669"/>
    <property type="project" value="TreeGrafter"/>
</dbReference>
<dbReference type="GeneID" id="34622958"/>
<dbReference type="PANTHER" id="PTHR18063:SF6">
    <property type="entry name" value="UBIQUITIN CARBOXYL-TERMINAL HYDROLASE"/>
    <property type="match status" value="1"/>
</dbReference>
<evidence type="ECO:0000259" key="2">
    <source>
        <dbReference type="Pfam" id="PF04424"/>
    </source>
</evidence>
<feature type="domain" description="MINDY deubiquitinase" evidence="2">
    <location>
        <begin position="340"/>
        <end position="508"/>
    </location>
</feature>
<dbReference type="Pfam" id="PF04424">
    <property type="entry name" value="MINDY_DUB"/>
    <property type="match status" value="1"/>
</dbReference>
<feature type="region of interest" description="Disordered" evidence="1">
    <location>
        <begin position="95"/>
        <end position="120"/>
    </location>
</feature>
<feature type="region of interest" description="Disordered" evidence="1">
    <location>
        <begin position="238"/>
        <end position="269"/>
    </location>
</feature>
<feature type="region of interest" description="Disordered" evidence="1">
    <location>
        <begin position="132"/>
        <end position="200"/>
    </location>
</feature>
<accession>A0A6P6S447</accession>
<dbReference type="Proteomes" id="UP000515125">
    <property type="component" value="Unplaced"/>
</dbReference>
<protein>
    <submittedName>
        <fullName evidence="4">Ubiquitin carboxyl-terminal hydrolase MINDY-2</fullName>
    </submittedName>
</protein>
<dbReference type="OrthoDB" id="10261212at2759"/>
<gene>
    <name evidence="4" type="primary">LOC34622958</name>
</gene>
<feature type="compositionally biased region" description="Low complexity" evidence="1">
    <location>
        <begin position="189"/>
        <end position="200"/>
    </location>
</feature>
<sequence length="566" mass="58067">MQVSGGLFVQCIQQASVYTIGSGGCRPSVTASSPRGNVLGFEAQCAAKGSAAAQSSEVSLLTFSTRCRDTPTAALAAAGVANPAVLGYAPQLHTAEAAPSQQRQQQQEPQRKQQHPREEERQQLLLLQPEEKHQSLSATKGPPAHTAGEASQAVSQTEAAAAGTPPQAPFGAEEGAVQTATTEMPPPVRSGASQDAASDAAAAAEAAARAANGGGSAAAEGVHVAGTQAASEVEGLERLAPSLPPAATDKAKTAIGRRAGEAEAEPSAAFSTPQLRVCSHGCAKSPVRNSLGKEISECFPCEASTGHLSSHPAAVEAAMQAAQAASVAPAEEAEEEAEWFLLKSIKVFGGVQHILLQSRNGACPLLAIANALILKGKLQLPHRQQDKRQQQDDEAEELQRISSSELLQYLSEFLLLQHAECTQDPEALAFTINDAMDLLPSLLQGLDLNVHFSAIDAFEFTRAVSLFDAFGLRLLHGWRPLRDKAHRRKAEASAVVGASSAVEAACGAEAAPASLGNVPAETAATAAATAAAATAAAAAAAATTTTALLVGTNSSSNSSSNSSRRG</sequence>
<evidence type="ECO:0000313" key="4">
    <source>
        <dbReference type="RefSeq" id="XP_026194065.1"/>
    </source>
</evidence>
<dbReference type="GO" id="GO:0071944">
    <property type="term" value="C:cell periphery"/>
    <property type="evidence" value="ECO:0007669"/>
    <property type="project" value="TreeGrafter"/>
</dbReference>
<dbReference type="AlphaFoldDB" id="A0A6P6S447"/>
<dbReference type="GO" id="GO:0071108">
    <property type="term" value="P:protein K48-linked deubiquitination"/>
    <property type="evidence" value="ECO:0007669"/>
    <property type="project" value="TreeGrafter"/>
</dbReference>